<proteinExistence type="inferred from homology"/>
<evidence type="ECO:0000313" key="4">
    <source>
        <dbReference type="Proteomes" id="UP000321617"/>
    </source>
</evidence>
<organism evidence="3 4">
    <name type="scientific">Stackebrandtia albiflava</name>
    <dbReference type="NCBI Taxonomy" id="406432"/>
    <lineage>
        <taxon>Bacteria</taxon>
        <taxon>Bacillati</taxon>
        <taxon>Actinomycetota</taxon>
        <taxon>Actinomycetes</taxon>
        <taxon>Glycomycetales</taxon>
        <taxon>Glycomycetaceae</taxon>
        <taxon>Stackebrandtia</taxon>
    </lineage>
</organism>
<keyword evidence="4" id="KW-1185">Reference proteome</keyword>
<evidence type="ECO:0000313" key="3">
    <source>
        <dbReference type="EMBL" id="TWJ14852.1"/>
    </source>
</evidence>
<evidence type="ECO:0000259" key="2">
    <source>
        <dbReference type="Pfam" id="PF02481"/>
    </source>
</evidence>
<dbReference type="InterPro" id="IPR003488">
    <property type="entry name" value="DprA"/>
</dbReference>
<dbReference type="InterPro" id="IPR057666">
    <property type="entry name" value="DrpA_SLOG"/>
</dbReference>
<dbReference type="GO" id="GO:0009294">
    <property type="term" value="P:DNA-mediated transformation"/>
    <property type="evidence" value="ECO:0007669"/>
    <property type="project" value="InterPro"/>
</dbReference>
<feature type="domain" description="Smf/DprA SLOG" evidence="2">
    <location>
        <begin position="79"/>
        <end position="300"/>
    </location>
</feature>
<comment type="caution">
    <text evidence="3">The sequence shown here is derived from an EMBL/GenBank/DDBJ whole genome shotgun (WGS) entry which is preliminary data.</text>
</comment>
<dbReference type="PANTHER" id="PTHR43022:SF1">
    <property type="entry name" value="PROTEIN SMF"/>
    <property type="match status" value="1"/>
</dbReference>
<dbReference type="Gene3D" id="3.40.50.450">
    <property type="match status" value="1"/>
</dbReference>
<sequence length="380" mass="40108">MTPEHRALVALSMLYEPGNALVGDDVARFGPADALHRLVSGASDAGLAAAARQRLGDRDPDELVRSVLPAAEACGARPVTPLDPEWPARVADLAGLYDESDPHTRPPLCLWVRGEGHLAELTDRSVAVVGARVCTEYGRHVATEFGYGLTRQGWTVVSGGAYGIDAAAHTGALAAGGGTVCVLAGGVDREYPARLLPLFDRIRRNGLLVSEWPPGATPRRFRFLVRNRVIAAMPRGTVVVEAGLRSGARHTARLAAELDRPVMVVPGPVNSRASAGVHQLARGHHPVRIVTRAADVVEDLGGCDTALAPAPAREQRPRDRLGEVAARVLDSVPRSAPATVERIAAQAGVSAAAAQRVLPALVAAGLARCEEGRYRLPERI</sequence>
<dbReference type="Pfam" id="PF02481">
    <property type="entry name" value="DNA_processg_A"/>
    <property type="match status" value="1"/>
</dbReference>
<evidence type="ECO:0000256" key="1">
    <source>
        <dbReference type="ARBA" id="ARBA00006525"/>
    </source>
</evidence>
<dbReference type="EMBL" id="VLLL01000005">
    <property type="protein sequence ID" value="TWJ14852.1"/>
    <property type="molecule type" value="Genomic_DNA"/>
</dbReference>
<reference evidence="3 4" key="1">
    <citation type="journal article" date="2013" name="Stand. Genomic Sci.">
        <title>Genomic Encyclopedia of Type Strains, Phase I: The one thousand microbial genomes (KMG-I) project.</title>
        <authorList>
            <person name="Kyrpides N.C."/>
            <person name="Woyke T."/>
            <person name="Eisen J.A."/>
            <person name="Garrity G."/>
            <person name="Lilburn T.G."/>
            <person name="Beck B.J."/>
            <person name="Whitman W.B."/>
            <person name="Hugenholtz P."/>
            <person name="Klenk H.P."/>
        </authorList>
    </citation>
    <scope>NUCLEOTIDE SEQUENCE [LARGE SCALE GENOMIC DNA]</scope>
    <source>
        <strain evidence="3 4">DSM 45044</strain>
    </source>
</reference>
<dbReference type="Gene3D" id="1.10.10.10">
    <property type="entry name" value="Winged helix-like DNA-binding domain superfamily/Winged helix DNA-binding domain"/>
    <property type="match status" value="1"/>
</dbReference>
<dbReference type="InterPro" id="IPR036388">
    <property type="entry name" value="WH-like_DNA-bd_sf"/>
</dbReference>
<dbReference type="Proteomes" id="UP000321617">
    <property type="component" value="Unassembled WGS sequence"/>
</dbReference>
<dbReference type="RefSeq" id="WP_147132577.1">
    <property type="nucleotide sequence ID" value="NZ_BAABIJ010000001.1"/>
</dbReference>
<name>A0A562VAE5_9ACTN</name>
<protein>
    <submittedName>
        <fullName evidence="3">DNA processing protein</fullName>
    </submittedName>
</protein>
<comment type="similarity">
    <text evidence="1">Belongs to the DprA/Smf family.</text>
</comment>
<dbReference type="InterPro" id="IPR036390">
    <property type="entry name" value="WH_DNA-bd_sf"/>
</dbReference>
<dbReference type="SUPFAM" id="SSF102405">
    <property type="entry name" value="MCP/YpsA-like"/>
    <property type="match status" value="1"/>
</dbReference>
<accession>A0A562VAE5</accession>
<dbReference type="PANTHER" id="PTHR43022">
    <property type="entry name" value="PROTEIN SMF"/>
    <property type="match status" value="1"/>
</dbReference>
<dbReference type="SUPFAM" id="SSF46785">
    <property type="entry name" value="Winged helix' DNA-binding domain"/>
    <property type="match status" value="1"/>
</dbReference>
<dbReference type="AlphaFoldDB" id="A0A562VAE5"/>
<dbReference type="OrthoDB" id="9785707at2"/>
<gene>
    <name evidence="3" type="ORF">LX16_0544</name>
</gene>